<dbReference type="EMBL" id="LXQA010166803">
    <property type="protein sequence ID" value="MCI28603.1"/>
    <property type="molecule type" value="Genomic_DNA"/>
</dbReference>
<protein>
    <submittedName>
        <fullName evidence="1">Uncharacterized protein</fullName>
    </submittedName>
</protein>
<accession>A0A392QW68</accession>
<keyword evidence="2" id="KW-1185">Reference proteome</keyword>
<reference evidence="1 2" key="1">
    <citation type="journal article" date="2018" name="Front. Plant Sci.">
        <title>Red Clover (Trifolium pratense) and Zigzag Clover (T. medium) - A Picture of Genomic Similarities and Differences.</title>
        <authorList>
            <person name="Dluhosova J."/>
            <person name="Istvanek J."/>
            <person name="Nedelnik J."/>
            <person name="Repkova J."/>
        </authorList>
    </citation>
    <scope>NUCLEOTIDE SEQUENCE [LARGE SCALE GENOMIC DNA]</scope>
    <source>
        <strain evidence="2">cv. 10/8</strain>
        <tissue evidence="1">Leaf</tissue>
    </source>
</reference>
<feature type="non-terminal residue" evidence="1">
    <location>
        <position position="1"/>
    </location>
</feature>
<comment type="caution">
    <text evidence="1">The sequence shown here is derived from an EMBL/GenBank/DDBJ whole genome shotgun (WGS) entry which is preliminary data.</text>
</comment>
<evidence type="ECO:0000313" key="1">
    <source>
        <dbReference type="EMBL" id="MCI28603.1"/>
    </source>
</evidence>
<dbReference type="AlphaFoldDB" id="A0A392QW68"/>
<dbReference type="Proteomes" id="UP000265520">
    <property type="component" value="Unassembled WGS sequence"/>
</dbReference>
<name>A0A392QW68_9FABA</name>
<proteinExistence type="predicted"/>
<sequence length="81" mass="8916">GGLRFDPAIAIRRGLKLLHVRTDTRTRLGGQMDRILMVKNNKYDQSLVGLVVISAGREDHSSISATAIGRELKSLNVRTDS</sequence>
<evidence type="ECO:0000313" key="2">
    <source>
        <dbReference type="Proteomes" id="UP000265520"/>
    </source>
</evidence>
<organism evidence="1 2">
    <name type="scientific">Trifolium medium</name>
    <dbReference type="NCBI Taxonomy" id="97028"/>
    <lineage>
        <taxon>Eukaryota</taxon>
        <taxon>Viridiplantae</taxon>
        <taxon>Streptophyta</taxon>
        <taxon>Embryophyta</taxon>
        <taxon>Tracheophyta</taxon>
        <taxon>Spermatophyta</taxon>
        <taxon>Magnoliopsida</taxon>
        <taxon>eudicotyledons</taxon>
        <taxon>Gunneridae</taxon>
        <taxon>Pentapetalae</taxon>
        <taxon>rosids</taxon>
        <taxon>fabids</taxon>
        <taxon>Fabales</taxon>
        <taxon>Fabaceae</taxon>
        <taxon>Papilionoideae</taxon>
        <taxon>50 kb inversion clade</taxon>
        <taxon>NPAAA clade</taxon>
        <taxon>Hologalegina</taxon>
        <taxon>IRL clade</taxon>
        <taxon>Trifolieae</taxon>
        <taxon>Trifolium</taxon>
    </lineage>
</organism>